<evidence type="ECO:0000256" key="1">
    <source>
        <dbReference type="SAM" id="MobiDB-lite"/>
    </source>
</evidence>
<keyword evidence="3" id="KW-1185">Reference proteome</keyword>
<name>A0ABQ1JHN5_9GAMM</name>
<accession>A0ABQ1JHN5</accession>
<comment type="caution">
    <text evidence="2">The sequence shown here is derived from an EMBL/GenBank/DDBJ whole genome shotgun (WGS) entry which is preliminary data.</text>
</comment>
<evidence type="ECO:0000313" key="2">
    <source>
        <dbReference type="EMBL" id="GGB66576.1"/>
    </source>
</evidence>
<dbReference type="RefSeq" id="WP_188740077.1">
    <property type="nucleotide sequence ID" value="NZ_BMII01000024.1"/>
</dbReference>
<organism evidence="2 3">
    <name type="scientific">Shewanella inventionis</name>
    <dbReference type="NCBI Taxonomy" id="1738770"/>
    <lineage>
        <taxon>Bacteria</taxon>
        <taxon>Pseudomonadati</taxon>
        <taxon>Pseudomonadota</taxon>
        <taxon>Gammaproteobacteria</taxon>
        <taxon>Alteromonadales</taxon>
        <taxon>Shewanellaceae</taxon>
        <taxon>Shewanella</taxon>
    </lineage>
</organism>
<gene>
    <name evidence="2" type="ORF">GCM10011607_29010</name>
</gene>
<evidence type="ECO:0000313" key="3">
    <source>
        <dbReference type="Proteomes" id="UP000617555"/>
    </source>
</evidence>
<proteinExistence type="predicted"/>
<feature type="region of interest" description="Disordered" evidence="1">
    <location>
        <begin position="395"/>
        <end position="414"/>
    </location>
</feature>
<dbReference type="EMBL" id="BMII01000024">
    <property type="protein sequence ID" value="GGB66576.1"/>
    <property type="molecule type" value="Genomic_DNA"/>
</dbReference>
<protein>
    <submittedName>
        <fullName evidence="2">Uncharacterized protein</fullName>
    </submittedName>
</protein>
<reference evidence="3" key="1">
    <citation type="journal article" date="2019" name="Int. J. Syst. Evol. Microbiol.">
        <title>The Global Catalogue of Microorganisms (GCM) 10K type strain sequencing project: providing services to taxonomists for standard genome sequencing and annotation.</title>
        <authorList>
            <consortium name="The Broad Institute Genomics Platform"/>
            <consortium name="The Broad Institute Genome Sequencing Center for Infectious Disease"/>
            <person name="Wu L."/>
            <person name="Ma J."/>
        </authorList>
    </citation>
    <scope>NUCLEOTIDE SEQUENCE [LARGE SCALE GENOMIC DNA]</scope>
    <source>
        <strain evidence="3">CGMCC 1.15339</strain>
    </source>
</reference>
<dbReference type="Proteomes" id="UP000617555">
    <property type="component" value="Unassembled WGS sequence"/>
</dbReference>
<sequence length="414" mass="47126">MASINLNTLTSFTVQKANVYRKQYAEFEQNFEAFCHQLAESNYQRRNPIINHYFEAKLSEAGSFEKAFRLSEKDFKDMPDAATEAIIKETGVDKVDSKLRFAIWLYETKLFQSHGVTLLDLKIEYYGESSYKFEAKHPEIGEIEFECYTNKKNEVKQITLKADSDKYSIINNHCSVSLPIKIGDLVNPVPPHIGIVILDEHKRPIDTFDDLMANHGYYPQLEELLFGVTLLESLSQGETLSRNDKTRAKALISRNSTLGIDAITALIQSSDVLSQPELLNKALDSYFVNINQEFHQALLRSVCDSITEQYKNAINTDISGLILLNTVEPVLHAYFRKNNLFEPIEMTDFFQLQLLLTTTKEKRDELKSCQILCENIDLTLSESTVQTSIIEITSSSTSTDEKGNDHTVNPFNSL</sequence>